<feature type="transmembrane region" description="Helical" evidence="8">
    <location>
        <begin position="247"/>
        <end position="267"/>
    </location>
</feature>
<dbReference type="EMBL" id="ANIN01000001">
    <property type="protein sequence ID" value="ELA08915.1"/>
    <property type="molecule type" value="Genomic_DNA"/>
</dbReference>
<keyword evidence="5 8" id="KW-0812">Transmembrane</keyword>
<evidence type="ECO:0000256" key="3">
    <source>
        <dbReference type="ARBA" id="ARBA00022475"/>
    </source>
</evidence>
<dbReference type="Proteomes" id="UP000023795">
    <property type="component" value="Unassembled WGS sequence"/>
</dbReference>
<dbReference type="GO" id="GO:0005886">
    <property type="term" value="C:plasma membrane"/>
    <property type="evidence" value="ECO:0007669"/>
    <property type="project" value="UniProtKB-SubCell"/>
</dbReference>
<dbReference type="GO" id="GO:0042371">
    <property type="term" value="P:vitamin K biosynthetic process"/>
    <property type="evidence" value="ECO:0007669"/>
    <property type="project" value="TreeGrafter"/>
</dbReference>
<dbReference type="AlphaFoldDB" id="L2F7M9"/>
<dbReference type="InterPro" id="IPR044878">
    <property type="entry name" value="UbiA_sf"/>
</dbReference>
<keyword evidence="3 8" id="KW-1003">Cell membrane</keyword>
<feature type="transmembrane region" description="Helical" evidence="8">
    <location>
        <begin position="94"/>
        <end position="113"/>
    </location>
</feature>
<evidence type="ECO:0000256" key="9">
    <source>
        <dbReference type="NCBIfam" id="TIGR00751"/>
    </source>
</evidence>
<evidence type="ECO:0000313" key="11">
    <source>
        <dbReference type="Proteomes" id="UP000023795"/>
    </source>
</evidence>
<feature type="transmembrane region" description="Helical" evidence="8">
    <location>
        <begin position="119"/>
        <end position="139"/>
    </location>
</feature>
<name>L2F7M9_9GAMM</name>
<dbReference type="eggNOG" id="COG1575">
    <property type="taxonomic scope" value="Bacteria"/>
</dbReference>
<dbReference type="EC" id="2.5.1.74" evidence="8 9"/>
<keyword evidence="7 8" id="KW-0472">Membrane</keyword>
<feature type="transmembrane region" description="Helical" evidence="8">
    <location>
        <begin position="41"/>
        <end position="61"/>
    </location>
</feature>
<dbReference type="STRING" id="1230338.MOMA_00850"/>
<feature type="transmembrane region" description="Helical" evidence="8">
    <location>
        <begin position="223"/>
        <end position="241"/>
    </location>
</feature>
<proteinExistence type="inferred from homology"/>
<evidence type="ECO:0000256" key="8">
    <source>
        <dbReference type="HAMAP-Rule" id="MF_01937"/>
    </source>
</evidence>
<dbReference type="Gene3D" id="1.10.357.140">
    <property type="entry name" value="UbiA prenyltransferase"/>
    <property type="match status" value="1"/>
</dbReference>
<dbReference type="UniPathway" id="UPA00079">
    <property type="reaction ID" value="UER00168"/>
</dbReference>
<keyword evidence="2 8" id="KW-0474">Menaquinone biosynthesis</keyword>
<dbReference type="InterPro" id="IPR026046">
    <property type="entry name" value="UBIAD1"/>
</dbReference>
<feature type="transmembrane region" description="Helical" evidence="8">
    <location>
        <begin position="175"/>
        <end position="195"/>
    </location>
</feature>
<feature type="transmembrane region" description="Helical" evidence="8">
    <location>
        <begin position="279"/>
        <end position="299"/>
    </location>
</feature>
<dbReference type="PANTHER" id="PTHR13929">
    <property type="entry name" value="1,4-DIHYDROXY-2-NAPHTHOATE OCTAPRENYLTRANSFERASE"/>
    <property type="match status" value="1"/>
</dbReference>
<dbReference type="PIRSF" id="PIRSF005355">
    <property type="entry name" value="UBIAD1"/>
    <property type="match status" value="1"/>
</dbReference>
<evidence type="ECO:0000256" key="7">
    <source>
        <dbReference type="ARBA" id="ARBA00023136"/>
    </source>
</evidence>
<sequence length="304" mass="33611">MNIQVFLHATRPHTYPLAMTGVLVANALAFAKLGMFDGKQWVIFALTTHVAVGLQILANLANDYGDGVKGTDAHRTDRQTAQGNLVQNELKTVIIVWAGFIFACGVGLLWLSFANWLEFFVFLAFGILSILGAMAYTMGKRPYGYFAKGEIAVFVFFGLLNVLGSLYLQTQDLQVADMIVAVAIGLLCVCVLMINNMRDIDDDVKTDKRTLAVVLGKEKISQLYWLLLLTAFWLLLVFAVLQHNVYLLSMVLLIYPIGKHLAVVYQYRDGKISPHQLAVQLKTIVGLAFASGLLLSIGICLNYK</sequence>
<comment type="pathway">
    <text evidence="8">Quinol/quinone metabolism; menaquinone biosynthesis; menaquinol from 1,4-dihydroxy-2-naphthoate: step 1/2.</text>
</comment>
<comment type="function">
    <text evidence="8">Conversion of 1,4-dihydroxy-2-naphthoate (DHNA) to demethylmenaquinone (DMK).</text>
</comment>
<dbReference type="PANTHER" id="PTHR13929:SF0">
    <property type="entry name" value="UBIA PRENYLTRANSFERASE DOMAIN-CONTAINING PROTEIN 1"/>
    <property type="match status" value="1"/>
</dbReference>
<dbReference type="InterPro" id="IPR000537">
    <property type="entry name" value="UbiA_prenyltransferase"/>
</dbReference>
<reference evidence="10 11" key="1">
    <citation type="journal article" date="2013" name="Genome Announc.">
        <title>Genome Sequence of Moraxella macacae 0408225, a Novel Bacterial Species Isolated from a Cynomolgus Macaque with Epistaxis.</title>
        <authorList>
            <person name="Ladner J.T."/>
            <person name="Whitehouse C.A."/>
            <person name="Koroleva G.I."/>
            <person name="Palacios G.F."/>
        </authorList>
    </citation>
    <scope>NUCLEOTIDE SEQUENCE [LARGE SCALE GENOMIC DNA]</scope>
    <source>
        <strain evidence="10 11">0408225</strain>
    </source>
</reference>
<keyword evidence="4 8" id="KW-0808">Transferase</keyword>
<comment type="caution">
    <text evidence="10">The sequence shown here is derived from an EMBL/GenBank/DDBJ whole genome shotgun (WGS) entry which is preliminary data.</text>
</comment>
<accession>L2F7M9</accession>
<dbReference type="NCBIfam" id="TIGR00751">
    <property type="entry name" value="menA"/>
    <property type="match status" value="1"/>
</dbReference>
<evidence type="ECO:0000256" key="2">
    <source>
        <dbReference type="ARBA" id="ARBA00022428"/>
    </source>
</evidence>
<feature type="transmembrane region" description="Helical" evidence="8">
    <location>
        <begin position="15"/>
        <end position="35"/>
    </location>
</feature>
<organism evidence="10 11">
    <name type="scientific">Moraxella macacae 0408225</name>
    <dbReference type="NCBI Taxonomy" id="1230338"/>
    <lineage>
        <taxon>Bacteria</taxon>
        <taxon>Pseudomonadati</taxon>
        <taxon>Pseudomonadota</taxon>
        <taxon>Gammaproteobacteria</taxon>
        <taxon>Moraxellales</taxon>
        <taxon>Moraxellaceae</taxon>
        <taxon>Moraxella</taxon>
    </lineage>
</organism>
<gene>
    <name evidence="8" type="primary">menA</name>
    <name evidence="10" type="ORF">MOMA_00850</name>
</gene>
<feature type="transmembrane region" description="Helical" evidence="8">
    <location>
        <begin position="151"/>
        <end position="169"/>
    </location>
</feature>
<keyword evidence="6 8" id="KW-1133">Transmembrane helix</keyword>
<dbReference type="HAMAP" id="MF_01937">
    <property type="entry name" value="MenA_1"/>
    <property type="match status" value="1"/>
</dbReference>
<dbReference type="Gene3D" id="1.20.120.1780">
    <property type="entry name" value="UbiA prenyltransferase"/>
    <property type="match status" value="1"/>
</dbReference>
<protein>
    <recommendedName>
        <fullName evidence="8 9">1,4-dihydroxy-2-naphthoate octaprenyltransferase</fullName>
        <shortName evidence="8">DHNA-octaprenyltransferase</shortName>
        <ecNumber evidence="8 9">2.5.1.74</ecNumber>
    </recommendedName>
</protein>
<evidence type="ECO:0000256" key="1">
    <source>
        <dbReference type="ARBA" id="ARBA00004141"/>
    </source>
</evidence>
<comment type="similarity">
    <text evidence="8">Belongs to the MenA family. Type 1 subfamily.</text>
</comment>
<evidence type="ECO:0000313" key="10">
    <source>
        <dbReference type="EMBL" id="ELA08915.1"/>
    </source>
</evidence>
<dbReference type="InterPro" id="IPR004657">
    <property type="entry name" value="MenA"/>
</dbReference>
<evidence type="ECO:0000256" key="4">
    <source>
        <dbReference type="ARBA" id="ARBA00022679"/>
    </source>
</evidence>
<dbReference type="CDD" id="cd13962">
    <property type="entry name" value="PT_UbiA_UBIAD1"/>
    <property type="match status" value="1"/>
</dbReference>
<dbReference type="Pfam" id="PF01040">
    <property type="entry name" value="UbiA"/>
    <property type="match status" value="1"/>
</dbReference>
<evidence type="ECO:0000256" key="5">
    <source>
        <dbReference type="ARBA" id="ARBA00022692"/>
    </source>
</evidence>
<dbReference type="RefSeq" id="WP_009501314.1">
    <property type="nucleotide sequence ID" value="NZ_ANIN01000001.1"/>
</dbReference>
<dbReference type="PATRIC" id="fig|1230338.3.peg.182"/>
<comment type="subcellular location">
    <subcellularLocation>
        <location evidence="8">Cell membrane</location>
        <topology evidence="8">Multi-pass membrane protein</topology>
    </subcellularLocation>
    <subcellularLocation>
        <location evidence="1">Membrane</location>
        <topology evidence="1">Multi-pass membrane protein</topology>
    </subcellularLocation>
</comment>
<dbReference type="GO" id="GO:0046428">
    <property type="term" value="F:1,4-dihydroxy-2-naphthoate polyprenyltransferase activity"/>
    <property type="evidence" value="ECO:0007669"/>
    <property type="project" value="UniProtKB-UniRule"/>
</dbReference>
<evidence type="ECO:0000256" key="6">
    <source>
        <dbReference type="ARBA" id="ARBA00022989"/>
    </source>
</evidence>
<comment type="catalytic activity">
    <reaction evidence="8">
        <text>an all-trans-polyprenyl diphosphate + 1,4-dihydroxy-2-naphthoate + H(+) = a 2-demethylmenaquinol + CO2 + diphosphate</text>
        <dbReference type="Rhea" id="RHEA:26478"/>
        <dbReference type="Rhea" id="RHEA-COMP:9563"/>
        <dbReference type="Rhea" id="RHEA-COMP:9564"/>
        <dbReference type="ChEBI" id="CHEBI:11173"/>
        <dbReference type="ChEBI" id="CHEBI:15378"/>
        <dbReference type="ChEBI" id="CHEBI:16526"/>
        <dbReference type="ChEBI" id="CHEBI:33019"/>
        <dbReference type="ChEBI" id="CHEBI:55437"/>
        <dbReference type="ChEBI" id="CHEBI:58914"/>
        <dbReference type="EC" id="2.5.1.74"/>
    </reaction>
</comment>
<dbReference type="GO" id="GO:0009234">
    <property type="term" value="P:menaquinone biosynthetic process"/>
    <property type="evidence" value="ECO:0007669"/>
    <property type="project" value="UniProtKB-UniRule"/>
</dbReference>
<keyword evidence="11" id="KW-1185">Reference proteome</keyword>